<proteinExistence type="predicted"/>
<sequence>MIDGVPSRDNWHACPNLTHVDLYRASYMDLARLVDIRRLYGYCRIETVSVSFGLRTFDLVYIKDWCKTFGIEQHEGDTFLDNEDFLDIVSYTIPRPLLAHVPWSGPAMPDDACSSIVFYSRLLAEQLSINDFLSGRSSLRLVNRHMDSAVKKHRLYWTRLILAPHIPLDWVQGAIDFCGYDNDGASPLFLLISAPALSSSVSEATAYEVVVLHFIRTYTSILADQFPRCHHIRLQASSDRLIGILLHELKFISVKTLRAKIHAHGFHLSISSPALTTVWLPPAPLRWASFESIIEAAPNLTCLVLDSINLATVPARLIASAPFPAVTTLDLRFSAMMSMALGARRLNLPGLKELVFRGDIRLYRSQSYTHYLKCLFACSVFLVNVVEFKVITDHFYRLGFKTSGAPFTGLLTGTSSHMLSGNVNGLYSCPDLDHLKLRDIDLVSLQHLIVSLLEYQADMSADTRP</sequence>
<protein>
    <submittedName>
        <fullName evidence="1">Uncharacterized protein</fullName>
    </submittedName>
</protein>
<dbReference type="EMBL" id="JARKIB010000076">
    <property type="protein sequence ID" value="KAJ7747472.1"/>
    <property type="molecule type" value="Genomic_DNA"/>
</dbReference>
<evidence type="ECO:0000313" key="1">
    <source>
        <dbReference type="EMBL" id="KAJ7747472.1"/>
    </source>
</evidence>
<dbReference type="Proteomes" id="UP001215598">
    <property type="component" value="Unassembled WGS sequence"/>
</dbReference>
<organism evidence="1 2">
    <name type="scientific">Mycena metata</name>
    <dbReference type="NCBI Taxonomy" id="1033252"/>
    <lineage>
        <taxon>Eukaryota</taxon>
        <taxon>Fungi</taxon>
        <taxon>Dikarya</taxon>
        <taxon>Basidiomycota</taxon>
        <taxon>Agaricomycotina</taxon>
        <taxon>Agaricomycetes</taxon>
        <taxon>Agaricomycetidae</taxon>
        <taxon>Agaricales</taxon>
        <taxon>Marasmiineae</taxon>
        <taxon>Mycenaceae</taxon>
        <taxon>Mycena</taxon>
    </lineage>
</organism>
<dbReference type="AlphaFoldDB" id="A0AAD7IQK6"/>
<accession>A0AAD7IQK6</accession>
<gene>
    <name evidence="1" type="ORF">B0H16DRAFT_1725905</name>
</gene>
<comment type="caution">
    <text evidence="1">The sequence shown here is derived from an EMBL/GenBank/DDBJ whole genome shotgun (WGS) entry which is preliminary data.</text>
</comment>
<reference evidence="1" key="1">
    <citation type="submission" date="2023-03" db="EMBL/GenBank/DDBJ databases">
        <title>Massive genome expansion in bonnet fungi (Mycena s.s.) driven by repeated elements and novel gene families across ecological guilds.</title>
        <authorList>
            <consortium name="Lawrence Berkeley National Laboratory"/>
            <person name="Harder C.B."/>
            <person name="Miyauchi S."/>
            <person name="Viragh M."/>
            <person name="Kuo A."/>
            <person name="Thoen E."/>
            <person name="Andreopoulos B."/>
            <person name="Lu D."/>
            <person name="Skrede I."/>
            <person name="Drula E."/>
            <person name="Henrissat B."/>
            <person name="Morin E."/>
            <person name="Kohler A."/>
            <person name="Barry K."/>
            <person name="LaButti K."/>
            <person name="Morin E."/>
            <person name="Salamov A."/>
            <person name="Lipzen A."/>
            <person name="Mereny Z."/>
            <person name="Hegedus B."/>
            <person name="Baldrian P."/>
            <person name="Stursova M."/>
            <person name="Weitz H."/>
            <person name="Taylor A."/>
            <person name="Grigoriev I.V."/>
            <person name="Nagy L.G."/>
            <person name="Martin F."/>
            <person name="Kauserud H."/>
        </authorList>
    </citation>
    <scope>NUCLEOTIDE SEQUENCE</scope>
    <source>
        <strain evidence="1">CBHHK182m</strain>
    </source>
</reference>
<evidence type="ECO:0000313" key="2">
    <source>
        <dbReference type="Proteomes" id="UP001215598"/>
    </source>
</evidence>
<name>A0AAD7IQK6_9AGAR</name>
<keyword evidence="2" id="KW-1185">Reference proteome</keyword>